<evidence type="ECO:0008006" key="9">
    <source>
        <dbReference type="Google" id="ProtNLM"/>
    </source>
</evidence>
<dbReference type="GO" id="GO:0016121">
    <property type="term" value="P:carotene catabolic process"/>
    <property type="evidence" value="ECO:0007669"/>
    <property type="project" value="TreeGrafter"/>
</dbReference>
<dbReference type="PANTHER" id="PTHR10543">
    <property type="entry name" value="BETA-CAROTENE DIOXYGENASE"/>
    <property type="match status" value="1"/>
</dbReference>
<comment type="similarity">
    <text evidence="1">Belongs to the carotenoid oxygenase family.</text>
</comment>
<proteinExistence type="inferred from homology"/>
<evidence type="ECO:0000256" key="3">
    <source>
        <dbReference type="ARBA" id="ARBA00023002"/>
    </source>
</evidence>
<dbReference type="PANTHER" id="PTHR10543:SF24">
    <property type="entry name" value="CAROTENOID ISOMEROOXYGENASE"/>
    <property type="match status" value="1"/>
</dbReference>
<feature type="region of interest" description="Disordered" evidence="6">
    <location>
        <begin position="1"/>
        <end position="21"/>
    </location>
</feature>
<evidence type="ECO:0000313" key="7">
    <source>
        <dbReference type="EMBL" id="QDS72201.1"/>
    </source>
</evidence>
<keyword evidence="2 5" id="KW-0479">Metal-binding</keyword>
<dbReference type="Proteomes" id="UP000316270">
    <property type="component" value="Chromosome 7"/>
</dbReference>
<evidence type="ECO:0000256" key="4">
    <source>
        <dbReference type="ARBA" id="ARBA00023004"/>
    </source>
</evidence>
<dbReference type="EMBL" id="CP042191">
    <property type="protein sequence ID" value="QDS72201.1"/>
    <property type="molecule type" value="Genomic_DNA"/>
</dbReference>
<feature type="binding site" evidence="5">
    <location>
        <position position="540"/>
    </location>
    <ligand>
        <name>Fe cation</name>
        <dbReference type="ChEBI" id="CHEBI:24875"/>
        <note>catalytic</note>
    </ligand>
</feature>
<name>A0A517L992_9PEZI</name>
<dbReference type="AlphaFoldDB" id="A0A517L992"/>
<sequence length="551" mass="60894">MAIASTDLESTDPYNDWPNDVGFQTDHEQRIPIELEVFGTIPAYAVGTLYRTGPARYKVNGLKGTFKVSHWFDGFQTVHRFQILEDENGNIKVMYNSRNTVDQLILNVENTGMLDNVTFAQKRDPCQSYFSKVMSVFWPAGDQSGSNKSVGVTMSINDPGVTTSSNTNDSSGIRHLTLKTDAMMFKSIDPETLEPVGWANQSSFHPQLKGHLSGAHAKSDPVTGNVYNYNLDIVGFQPTYRVFCTSATSAETTILATFTEKAAYVHSLFLTADHVVLCIWNSHLSMRGLSIVRNLNILDSISLMDPSLPARWYVIDRRHGKGILATYESPAFFSFHAVNAWTEPSALDPTATDIICTLPAYENTDILKKFYYENLISTSSAGTSHLGGKGNSSRPEMRQYRLHAVPSSPMTVGHTGRVSIDFSAPKEMSLELPTMNPGYITKPHRYTYGITDRSKSRFVDGVGKFDSKTRTTVFWEEHGHTPGEAIFVADPAGRGEDDGVLLSVVLDGFKGTSYLLCLDARSMKDVGRAEVKGAIGFGFHGAFWNGRSFDV</sequence>
<evidence type="ECO:0000256" key="2">
    <source>
        <dbReference type="ARBA" id="ARBA00022723"/>
    </source>
</evidence>
<evidence type="ECO:0000313" key="8">
    <source>
        <dbReference type="Proteomes" id="UP000316270"/>
    </source>
</evidence>
<dbReference type="InterPro" id="IPR004294">
    <property type="entry name" value="Carotenoid_Oase"/>
</dbReference>
<dbReference type="OrthoDB" id="407010at2759"/>
<dbReference type="Pfam" id="PF03055">
    <property type="entry name" value="RPE65"/>
    <property type="match status" value="1"/>
</dbReference>
<protein>
    <recommendedName>
        <fullName evidence="9">Dioxygenase</fullName>
    </recommendedName>
</protein>
<keyword evidence="8" id="KW-1185">Reference proteome</keyword>
<organism evidence="7 8">
    <name type="scientific">Venturia effusa</name>
    <dbReference type="NCBI Taxonomy" id="50376"/>
    <lineage>
        <taxon>Eukaryota</taxon>
        <taxon>Fungi</taxon>
        <taxon>Dikarya</taxon>
        <taxon>Ascomycota</taxon>
        <taxon>Pezizomycotina</taxon>
        <taxon>Dothideomycetes</taxon>
        <taxon>Pleosporomycetidae</taxon>
        <taxon>Venturiales</taxon>
        <taxon>Venturiaceae</taxon>
        <taxon>Venturia</taxon>
    </lineage>
</organism>
<keyword evidence="4 5" id="KW-0408">Iron</keyword>
<feature type="binding site" evidence="5">
    <location>
        <position position="266"/>
    </location>
    <ligand>
        <name>Fe cation</name>
        <dbReference type="ChEBI" id="CHEBI:24875"/>
        <note>catalytic</note>
    </ligand>
</feature>
<evidence type="ECO:0000256" key="5">
    <source>
        <dbReference type="PIRSR" id="PIRSR604294-1"/>
    </source>
</evidence>
<feature type="binding site" evidence="5">
    <location>
        <position position="216"/>
    </location>
    <ligand>
        <name>Fe cation</name>
        <dbReference type="ChEBI" id="CHEBI:24875"/>
        <note>catalytic</note>
    </ligand>
</feature>
<evidence type="ECO:0000256" key="6">
    <source>
        <dbReference type="SAM" id="MobiDB-lite"/>
    </source>
</evidence>
<gene>
    <name evidence="7" type="ORF">FKW77_005182</name>
</gene>
<dbReference type="GO" id="GO:0046872">
    <property type="term" value="F:metal ion binding"/>
    <property type="evidence" value="ECO:0007669"/>
    <property type="project" value="UniProtKB-KW"/>
</dbReference>
<keyword evidence="3" id="KW-0560">Oxidoreductase</keyword>
<dbReference type="STRING" id="50376.A0A517L992"/>
<feature type="binding site" evidence="5">
    <location>
        <position position="336"/>
    </location>
    <ligand>
        <name>Fe cation</name>
        <dbReference type="ChEBI" id="CHEBI:24875"/>
        <note>catalytic</note>
    </ligand>
</feature>
<comment type="cofactor">
    <cofactor evidence="5">
        <name>Fe(2+)</name>
        <dbReference type="ChEBI" id="CHEBI:29033"/>
    </cofactor>
    <text evidence="5">Binds 1 Fe(2+) ion per subunit.</text>
</comment>
<dbReference type="GO" id="GO:0010436">
    <property type="term" value="F:carotenoid dioxygenase activity"/>
    <property type="evidence" value="ECO:0007669"/>
    <property type="project" value="TreeGrafter"/>
</dbReference>
<reference evidence="7 8" key="1">
    <citation type="submission" date="2019-07" db="EMBL/GenBank/DDBJ databases">
        <title>Finished genome of Venturia effusa.</title>
        <authorList>
            <person name="Young C.A."/>
            <person name="Cox M.P."/>
            <person name="Ganley A.R.D."/>
            <person name="David W.J."/>
        </authorList>
    </citation>
    <scope>NUCLEOTIDE SEQUENCE [LARGE SCALE GENOMIC DNA]</scope>
    <source>
        <strain evidence="8">albino</strain>
    </source>
</reference>
<accession>A0A517L992</accession>
<evidence type="ECO:0000256" key="1">
    <source>
        <dbReference type="ARBA" id="ARBA00006787"/>
    </source>
</evidence>